<dbReference type="Proteomes" id="UP001447188">
    <property type="component" value="Unassembled WGS sequence"/>
</dbReference>
<proteinExistence type="predicted"/>
<reference evidence="1 2" key="1">
    <citation type="submission" date="2024-02" db="EMBL/GenBank/DDBJ databases">
        <title>Discinaceae phylogenomics.</title>
        <authorList>
            <person name="Dirks A.C."/>
            <person name="James T.Y."/>
        </authorList>
    </citation>
    <scope>NUCLEOTIDE SEQUENCE [LARGE SCALE GENOMIC DNA]</scope>
    <source>
        <strain evidence="1 2">ACD0624</strain>
    </source>
</reference>
<evidence type="ECO:0000313" key="1">
    <source>
        <dbReference type="EMBL" id="KAL0635402.1"/>
    </source>
</evidence>
<sequence length="76" mass="8767">MATSSNMTPLPPSVLTVYLRLHFRSHPMQWTFYQQTSVQYQLDNALQSYTSFTAHQFHDAIGSTAHNLSLHPSYCY</sequence>
<dbReference type="EMBL" id="JBBBZM010000070">
    <property type="protein sequence ID" value="KAL0635402.1"/>
    <property type="molecule type" value="Genomic_DNA"/>
</dbReference>
<keyword evidence="2" id="KW-1185">Reference proteome</keyword>
<evidence type="ECO:0000313" key="2">
    <source>
        <dbReference type="Proteomes" id="UP001447188"/>
    </source>
</evidence>
<organism evidence="1 2">
    <name type="scientific">Discina gigas</name>
    <dbReference type="NCBI Taxonomy" id="1032678"/>
    <lineage>
        <taxon>Eukaryota</taxon>
        <taxon>Fungi</taxon>
        <taxon>Dikarya</taxon>
        <taxon>Ascomycota</taxon>
        <taxon>Pezizomycotina</taxon>
        <taxon>Pezizomycetes</taxon>
        <taxon>Pezizales</taxon>
        <taxon>Discinaceae</taxon>
        <taxon>Discina</taxon>
    </lineage>
</organism>
<gene>
    <name evidence="1" type="ORF">Q9L58_005610</name>
</gene>
<name>A0ABR3GHK6_9PEZI</name>
<comment type="caution">
    <text evidence="1">The sequence shown here is derived from an EMBL/GenBank/DDBJ whole genome shotgun (WGS) entry which is preliminary data.</text>
</comment>
<accession>A0ABR3GHK6</accession>
<protein>
    <submittedName>
        <fullName evidence="1">Uncharacterized protein</fullName>
    </submittedName>
</protein>